<name>A0A2M7V9P0_9BACT</name>
<comment type="subunit">
    <text evidence="6">Homodimer.</text>
</comment>
<dbReference type="AlphaFoldDB" id="A0A2M7V9P0"/>
<feature type="binding site" evidence="6">
    <location>
        <position position="180"/>
    </location>
    <ligand>
        <name>Zn(2+)</name>
        <dbReference type="ChEBI" id="CHEBI:29105"/>
        <label>2</label>
    </ligand>
</feature>
<dbReference type="Gene3D" id="2.10.230.10">
    <property type="entry name" value="Heat shock protein DnaJ, cysteine-rich domain"/>
    <property type="match status" value="1"/>
</dbReference>
<comment type="subcellular location">
    <subcellularLocation>
        <location evidence="6">Cytoplasm</location>
    </subcellularLocation>
</comment>
<keyword evidence="5 6" id="KW-0143">Chaperone</keyword>
<keyword evidence="6" id="KW-0346">Stress response</keyword>
<evidence type="ECO:0000256" key="1">
    <source>
        <dbReference type="ARBA" id="ARBA00022723"/>
    </source>
</evidence>
<feature type="domain" description="CR-type" evidence="9">
    <location>
        <begin position="124"/>
        <end position="203"/>
    </location>
</feature>
<feature type="repeat" description="CXXCXGXG motif" evidence="6">
    <location>
        <begin position="137"/>
        <end position="144"/>
    </location>
</feature>
<dbReference type="InterPro" id="IPR001623">
    <property type="entry name" value="DnaJ_domain"/>
</dbReference>
<sequence length="346" mass="39351">MNKDLYKILEVNKNASESDIKKAYRTMAKKYHPDKNPDNKEAEQKFKDVAEAYEVLSDPNKKARYDSMGYDAYNGGPTQNHANPHDMFANFFNSMREQQENEQLKRQHTIIQKIALTMEEVYHGVTKKFKYKRSVKCGTCNGKGGENIVRCEACNGQGVQYRIIQTQLGRMQETISCNSCSGRGFKIGKTCNSCSGQGLVRVDEILEVKIPHSVMPNQHIVSRNKGHYYADRSGERYGDMVMLVEINQDKYTIIEDYGLMSKVDIPYEVMVLGGEFTFDSVDGSKVKVPVSKLSDIGHKLKLKGKGLKNPNQSVRGDQYIMLDLKFPTEITEEEEKLLNELKKLKG</sequence>
<gene>
    <name evidence="6" type="primary">dnaJ</name>
    <name evidence="10" type="ORF">COX80_04050</name>
</gene>
<dbReference type="PANTHER" id="PTHR43096:SF52">
    <property type="entry name" value="DNAJ HOMOLOG 1, MITOCHONDRIAL-RELATED"/>
    <property type="match status" value="1"/>
</dbReference>
<dbReference type="GO" id="GO:0005524">
    <property type="term" value="F:ATP binding"/>
    <property type="evidence" value="ECO:0007669"/>
    <property type="project" value="InterPro"/>
</dbReference>
<comment type="similarity">
    <text evidence="6">Belongs to the DnaJ family.</text>
</comment>
<proteinExistence type="inferred from homology"/>
<dbReference type="PROSITE" id="PS50076">
    <property type="entry name" value="DNAJ_2"/>
    <property type="match status" value="1"/>
</dbReference>
<dbReference type="GO" id="GO:0008270">
    <property type="term" value="F:zinc ion binding"/>
    <property type="evidence" value="ECO:0007669"/>
    <property type="project" value="UniProtKB-UniRule"/>
</dbReference>
<dbReference type="GO" id="GO:0042026">
    <property type="term" value="P:protein refolding"/>
    <property type="evidence" value="ECO:0007669"/>
    <property type="project" value="TreeGrafter"/>
</dbReference>
<evidence type="ECO:0000259" key="8">
    <source>
        <dbReference type="PROSITE" id="PS50076"/>
    </source>
</evidence>
<dbReference type="GO" id="GO:0031072">
    <property type="term" value="F:heat shock protein binding"/>
    <property type="evidence" value="ECO:0007669"/>
    <property type="project" value="InterPro"/>
</dbReference>
<evidence type="ECO:0000256" key="4">
    <source>
        <dbReference type="ARBA" id="ARBA00022833"/>
    </source>
</evidence>
<feature type="repeat" description="CXXCXGXG motif" evidence="6">
    <location>
        <begin position="151"/>
        <end position="158"/>
    </location>
</feature>
<dbReference type="InterPro" id="IPR036869">
    <property type="entry name" value="J_dom_sf"/>
</dbReference>
<evidence type="ECO:0000256" key="3">
    <source>
        <dbReference type="ARBA" id="ARBA00022771"/>
    </source>
</evidence>
<dbReference type="GO" id="GO:0051082">
    <property type="term" value="F:unfolded protein binding"/>
    <property type="evidence" value="ECO:0007669"/>
    <property type="project" value="UniProtKB-UniRule"/>
</dbReference>
<dbReference type="InterPro" id="IPR002939">
    <property type="entry name" value="DnaJ_C"/>
</dbReference>
<dbReference type="SUPFAM" id="SSF46565">
    <property type="entry name" value="Chaperone J-domain"/>
    <property type="match status" value="1"/>
</dbReference>
<keyword evidence="2 6" id="KW-0677">Repeat</keyword>
<dbReference type="Pfam" id="PF00226">
    <property type="entry name" value="DnaJ"/>
    <property type="match status" value="1"/>
</dbReference>
<feature type="binding site" evidence="6">
    <location>
        <position position="177"/>
    </location>
    <ligand>
        <name>Zn(2+)</name>
        <dbReference type="ChEBI" id="CHEBI:29105"/>
        <label>2</label>
    </ligand>
</feature>
<evidence type="ECO:0000313" key="11">
    <source>
        <dbReference type="Proteomes" id="UP000231453"/>
    </source>
</evidence>
<feature type="repeat" description="CXXCXGXG motif" evidence="6">
    <location>
        <begin position="191"/>
        <end position="198"/>
    </location>
</feature>
<dbReference type="Pfam" id="PF00684">
    <property type="entry name" value="DnaJ_CXXCXGXG"/>
    <property type="match status" value="1"/>
</dbReference>
<dbReference type="PRINTS" id="PR00625">
    <property type="entry name" value="JDOMAIN"/>
</dbReference>
<dbReference type="EMBL" id="PFPL01000050">
    <property type="protein sequence ID" value="PIZ95585.1"/>
    <property type="molecule type" value="Genomic_DNA"/>
</dbReference>
<evidence type="ECO:0000256" key="5">
    <source>
        <dbReference type="ARBA" id="ARBA00023186"/>
    </source>
</evidence>
<dbReference type="PROSITE" id="PS00636">
    <property type="entry name" value="DNAJ_1"/>
    <property type="match status" value="1"/>
</dbReference>
<comment type="cofactor">
    <cofactor evidence="6">
        <name>Zn(2+)</name>
        <dbReference type="ChEBI" id="CHEBI:29105"/>
    </cofactor>
    <text evidence="6">Binds 2 Zn(2+) ions per monomer.</text>
</comment>
<evidence type="ECO:0000256" key="7">
    <source>
        <dbReference type="PROSITE-ProRule" id="PRU00546"/>
    </source>
</evidence>
<feature type="zinc finger region" description="CR-type" evidence="7">
    <location>
        <begin position="124"/>
        <end position="203"/>
    </location>
</feature>
<dbReference type="CDD" id="cd10719">
    <property type="entry name" value="DnaJ_zf"/>
    <property type="match status" value="1"/>
</dbReference>
<comment type="domain">
    <text evidence="6">The J domain is necessary and sufficient to stimulate DnaK ATPase activity. Zinc center 1 plays an important role in the autonomous, DnaK-independent chaperone activity of DnaJ. Zinc center 2 is essential for interaction with DnaK and for DnaJ activity.</text>
</comment>
<evidence type="ECO:0000256" key="2">
    <source>
        <dbReference type="ARBA" id="ARBA00022737"/>
    </source>
</evidence>
<dbReference type="Gene3D" id="1.10.287.110">
    <property type="entry name" value="DnaJ domain"/>
    <property type="match status" value="1"/>
</dbReference>
<dbReference type="Proteomes" id="UP000231453">
    <property type="component" value="Unassembled WGS sequence"/>
</dbReference>
<accession>A0A2M7V9P0</accession>
<dbReference type="CDD" id="cd06257">
    <property type="entry name" value="DnaJ"/>
    <property type="match status" value="1"/>
</dbReference>
<dbReference type="GO" id="GO:0006260">
    <property type="term" value="P:DNA replication"/>
    <property type="evidence" value="ECO:0007669"/>
    <property type="project" value="UniProtKB-KW"/>
</dbReference>
<dbReference type="HAMAP" id="MF_01152">
    <property type="entry name" value="DnaJ"/>
    <property type="match status" value="1"/>
</dbReference>
<dbReference type="SMART" id="SM00271">
    <property type="entry name" value="DnaJ"/>
    <property type="match status" value="1"/>
</dbReference>
<evidence type="ECO:0000259" key="9">
    <source>
        <dbReference type="PROSITE" id="PS51188"/>
    </source>
</evidence>
<feature type="binding site" evidence="6">
    <location>
        <position position="154"/>
    </location>
    <ligand>
        <name>Zn(2+)</name>
        <dbReference type="ChEBI" id="CHEBI:29105"/>
        <label>2</label>
    </ligand>
</feature>
<dbReference type="InterPro" id="IPR036410">
    <property type="entry name" value="HSP_DnaJ_Cys-rich_dom_sf"/>
</dbReference>
<dbReference type="PANTHER" id="PTHR43096">
    <property type="entry name" value="DNAJ HOMOLOG 1, MITOCHONDRIAL-RELATED"/>
    <property type="match status" value="1"/>
</dbReference>
<feature type="domain" description="J" evidence="8">
    <location>
        <begin position="4"/>
        <end position="69"/>
    </location>
</feature>
<dbReference type="SUPFAM" id="SSF57938">
    <property type="entry name" value="DnaJ/Hsp40 cysteine-rich domain"/>
    <property type="match status" value="1"/>
</dbReference>
<dbReference type="GO" id="GO:0005737">
    <property type="term" value="C:cytoplasm"/>
    <property type="evidence" value="ECO:0007669"/>
    <property type="project" value="UniProtKB-SubCell"/>
</dbReference>
<feature type="binding site" evidence="6">
    <location>
        <position position="194"/>
    </location>
    <ligand>
        <name>Zn(2+)</name>
        <dbReference type="ChEBI" id="CHEBI:29105"/>
        <label>1</label>
    </ligand>
</feature>
<comment type="caution">
    <text evidence="10">The sequence shown here is derived from an EMBL/GenBank/DDBJ whole genome shotgun (WGS) entry which is preliminary data.</text>
</comment>
<organism evidence="10 11">
    <name type="scientific">Candidatus Magasanikbacteria bacterium CG_4_10_14_0_2_um_filter_33_14</name>
    <dbReference type="NCBI Taxonomy" id="1974636"/>
    <lineage>
        <taxon>Bacteria</taxon>
        <taxon>Candidatus Magasanikiibacteriota</taxon>
    </lineage>
</organism>
<dbReference type="InterPro" id="IPR012724">
    <property type="entry name" value="DnaJ"/>
</dbReference>
<comment type="function">
    <text evidence="6">Participates actively in the response to hyperosmotic and heat shock by preventing the aggregation of stress-denatured proteins and by disaggregating proteins, also in an autonomous, DnaK-independent fashion. Unfolded proteins bind initially to DnaJ; upon interaction with the DnaJ-bound protein, DnaK hydrolyzes its bound ATP, resulting in the formation of a stable complex. GrpE releases ADP from DnaK; ATP binding to DnaK triggers the release of the substrate protein, thus completing the reaction cycle. Several rounds of ATP-dependent interactions between DnaJ, DnaK and GrpE are required for fully efficient folding. Also involved, together with DnaK and GrpE, in the DNA replication of plasmids through activation of initiation proteins.</text>
</comment>
<feature type="repeat" description="CXXCXGXG motif" evidence="6">
    <location>
        <begin position="177"/>
        <end position="184"/>
    </location>
</feature>
<feature type="binding site" evidence="6">
    <location>
        <position position="191"/>
    </location>
    <ligand>
        <name>Zn(2+)</name>
        <dbReference type="ChEBI" id="CHEBI:29105"/>
        <label>1</label>
    </ligand>
</feature>
<feature type="binding site" evidence="6">
    <location>
        <position position="151"/>
    </location>
    <ligand>
        <name>Zn(2+)</name>
        <dbReference type="ChEBI" id="CHEBI:29105"/>
        <label>2</label>
    </ligand>
</feature>
<dbReference type="InterPro" id="IPR018253">
    <property type="entry name" value="DnaJ_domain_CS"/>
</dbReference>
<keyword evidence="1 6" id="KW-0479">Metal-binding</keyword>
<dbReference type="InterPro" id="IPR001305">
    <property type="entry name" value="HSP_DnaJ_Cys-rich_dom"/>
</dbReference>
<evidence type="ECO:0000313" key="10">
    <source>
        <dbReference type="EMBL" id="PIZ95585.1"/>
    </source>
</evidence>
<feature type="binding site" evidence="6">
    <location>
        <position position="140"/>
    </location>
    <ligand>
        <name>Zn(2+)</name>
        <dbReference type="ChEBI" id="CHEBI:29105"/>
        <label>1</label>
    </ligand>
</feature>
<dbReference type="PROSITE" id="PS51188">
    <property type="entry name" value="ZF_CR"/>
    <property type="match status" value="1"/>
</dbReference>
<dbReference type="GO" id="GO:0009408">
    <property type="term" value="P:response to heat"/>
    <property type="evidence" value="ECO:0007669"/>
    <property type="project" value="InterPro"/>
</dbReference>
<protein>
    <recommendedName>
        <fullName evidence="6">Chaperone protein DnaJ</fullName>
    </recommendedName>
</protein>
<dbReference type="Pfam" id="PF01556">
    <property type="entry name" value="DnaJ_C"/>
    <property type="match status" value="1"/>
</dbReference>
<keyword evidence="6" id="KW-0963">Cytoplasm</keyword>
<feature type="binding site" evidence="6">
    <location>
        <position position="137"/>
    </location>
    <ligand>
        <name>Zn(2+)</name>
        <dbReference type="ChEBI" id="CHEBI:29105"/>
        <label>1</label>
    </ligand>
</feature>
<reference evidence="11" key="1">
    <citation type="submission" date="2017-09" db="EMBL/GenBank/DDBJ databases">
        <title>Depth-based differentiation of microbial function through sediment-hosted aquifers and enrichment of novel symbionts in the deep terrestrial subsurface.</title>
        <authorList>
            <person name="Probst A.J."/>
            <person name="Ladd B."/>
            <person name="Jarett J.K."/>
            <person name="Geller-Mcgrath D.E."/>
            <person name="Sieber C.M.K."/>
            <person name="Emerson J.B."/>
            <person name="Anantharaman K."/>
            <person name="Thomas B.C."/>
            <person name="Malmstrom R."/>
            <person name="Stieglmeier M."/>
            <person name="Klingl A."/>
            <person name="Woyke T."/>
            <person name="Ryan C.M."/>
            <person name="Banfield J.F."/>
        </authorList>
    </citation>
    <scope>NUCLEOTIDE SEQUENCE [LARGE SCALE GENOMIC DNA]</scope>
</reference>
<keyword evidence="4 6" id="KW-0862">Zinc</keyword>
<dbReference type="InterPro" id="IPR008971">
    <property type="entry name" value="HSP40/DnaJ_pept-bd"/>
</dbReference>
<evidence type="ECO:0000256" key="6">
    <source>
        <dbReference type="HAMAP-Rule" id="MF_01152"/>
    </source>
</evidence>
<dbReference type="SUPFAM" id="SSF49493">
    <property type="entry name" value="HSP40/DnaJ peptide-binding domain"/>
    <property type="match status" value="2"/>
</dbReference>
<keyword evidence="3 6" id="KW-0863">Zinc-finger</keyword>
<dbReference type="Gene3D" id="2.60.260.20">
    <property type="entry name" value="Urease metallochaperone UreE, N-terminal domain"/>
    <property type="match status" value="2"/>
</dbReference>
<keyword evidence="6" id="KW-0235">DNA replication</keyword>